<dbReference type="AlphaFoldDB" id="A0AAD6SU99"/>
<name>A0AAD6SU99_9AGAR</name>
<sequence length="398" mass="43735">MAFCAPYQLVYTTLPRHAAQYFASAGTSAHVVTVMLEHVDETDSDSEYDEAQLVPAGVAAARARAGSTGWGWAPRIHWIPAMLMLPPTRCIMNPGEAPIPWVVQRVCSVGNPFIGGIWGVVHLDDDRRAKRECSPGLPEPRIINGGLYAGQECHEFASPYFTITAPTIPLTEWWSEERRIKEAFQTLYPTLPPHPDRASASPVFLCDTRRLIAHLACAHAIFLIRSVHYREAEEIEARFSAAIEPLLVTKYLSAWLDRLAYEVYRLGANWSRERADEAFLYAPDKLAATMGTNSVWLAWGNTSGTITNTDTTGGWGTGGGQTDTGAWGTAIGWGPHATNAGSGTGAIGTPAWTPGGWGMDNELDVPRRGRQYPKNSGRPFHPPRRGRQRTLLSPLKQF</sequence>
<dbReference type="EMBL" id="JARJCM010000064">
    <property type="protein sequence ID" value="KAJ7033527.1"/>
    <property type="molecule type" value="Genomic_DNA"/>
</dbReference>
<comment type="caution">
    <text evidence="2">The sequence shown here is derived from an EMBL/GenBank/DDBJ whole genome shotgun (WGS) entry which is preliminary data.</text>
</comment>
<evidence type="ECO:0000313" key="3">
    <source>
        <dbReference type="Proteomes" id="UP001218188"/>
    </source>
</evidence>
<evidence type="ECO:0000256" key="1">
    <source>
        <dbReference type="SAM" id="MobiDB-lite"/>
    </source>
</evidence>
<reference evidence="2" key="1">
    <citation type="submission" date="2023-03" db="EMBL/GenBank/DDBJ databases">
        <title>Massive genome expansion in bonnet fungi (Mycena s.s.) driven by repeated elements and novel gene families across ecological guilds.</title>
        <authorList>
            <consortium name="Lawrence Berkeley National Laboratory"/>
            <person name="Harder C.B."/>
            <person name="Miyauchi S."/>
            <person name="Viragh M."/>
            <person name="Kuo A."/>
            <person name="Thoen E."/>
            <person name="Andreopoulos B."/>
            <person name="Lu D."/>
            <person name="Skrede I."/>
            <person name="Drula E."/>
            <person name="Henrissat B."/>
            <person name="Morin E."/>
            <person name="Kohler A."/>
            <person name="Barry K."/>
            <person name="LaButti K."/>
            <person name="Morin E."/>
            <person name="Salamov A."/>
            <person name="Lipzen A."/>
            <person name="Mereny Z."/>
            <person name="Hegedus B."/>
            <person name="Baldrian P."/>
            <person name="Stursova M."/>
            <person name="Weitz H."/>
            <person name="Taylor A."/>
            <person name="Grigoriev I.V."/>
            <person name="Nagy L.G."/>
            <person name="Martin F."/>
            <person name="Kauserud H."/>
        </authorList>
    </citation>
    <scope>NUCLEOTIDE SEQUENCE</scope>
    <source>
        <strain evidence="2">CBHHK200</strain>
    </source>
</reference>
<dbReference type="Proteomes" id="UP001218188">
    <property type="component" value="Unassembled WGS sequence"/>
</dbReference>
<organism evidence="2 3">
    <name type="scientific">Mycena alexandri</name>
    <dbReference type="NCBI Taxonomy" id="1745969"/>
    <lineage>
        <taxon>Eukaryota</taxon>
        <taxon>Fungi</taxon>
        <taxon>Dikarya</taxon>
        <taxon>Basidiomycota</taxon>
        <taxon>Agaricomycotina</taxon>
        <taxon>Agaricomycetes</taxon>
        <taxon>Agaricomycetidae</taxon>
        <taxon>Agaricales</taxon>
        <taxon>Marasmiineae</taxon>
        <taxon>Mycenaceae</taxon>
        <taxon>Mycena</taxon>
    </lineage>
</organism>
<accession>A0AAD6SU99</accession>
<evidence type="ECO:0000313" key="2">
    <source>
        <dbReference type="EMBL" id="KAJ7033527.1"/>
    </source>
</evidence>
<gene>
    <name evidence="2" type="ORF">C8F04DRAFT_1183974</name>
</gene>
<protein>
    <submittedName>
        <fullName evidence="2">Uncharacterized protein</fullName>
    </submittedName>
</protein>
<proteinExistence type="predicted"/>
<feature type="region of interest" description="Disordered" evidence="1">
    <location>
        <begin position="364"/>
        <end position="398"/>
    </location>
</feature>
<keyword evidence="3" id="KW-1185">Reference proteome</keyword>